<evidence type="ECO:0000256" key="6">
    <source>
        <dbReference type="SAM" id="Phobius"/>
    </source>
</evidence>
<dbReference type="PANTHER" id="PTHR45138">
    <property type="entry name" value="REGULATORY COMPONENTS OF SENSORY TRANSDUCTION SYSTEM"/>
    <property type="match status" value="1"/>
</dbReference>
<dbReference type="EMBL" id="CP062916">
    <property type="protein sequence ID" value="QPF06835.1"/>
    <property type="molecule type" value="Genomic_DNA"/>
</dbReference>
<reference evidence="9 10" key="1">
    <citation type="submission" date="2018-12" db="EMBL/GenBank/DDBJ databases">
        <authorList>
            <consortium name="Pathogen Informatics"/>
        </authorList>
    </citation>
    <scope>NUCLEOTIDE SEQUENCE [LARGE SCALE GENOMIC DNA]</scope>
    <source>
        <strain evidence="9 10">NCTC9997</strain>
    </source>
</reference>
<dbReference type="InterPro" id="IPR029787">
    <property type="entry name" value="Nucleotide_cyclase"/>
</dbReference>
<keyword evidence="9" id="KW-0808">Transferase</keyword>
<evidence type="ECO:0000256" key="5">
    <source>
        <dbReference type="ARBA" id="ARBA00034247"/>
    </source>
</evidence>
<dbReference type="AlphaFoldDB" id="A0A6D1SES6"/>
<dbReference type="Proteomes" id="UP000594500">
    <property type="component" value="Chromosome"/>
</dbReference>
<keyword evidence="4" id="KW-0342">GTP-binding</keyword>
<evidence type="ECO:0000256" key="2">
    <source>
        <dbReference type="ARBA" id="ARBA00004665"/>
    </source>
</evidence>
<feature type="transmembrane region" description="Helical" evidence="6">
    <location>
        <begin position="66"/>
        <end position="85"/>
    </location>
</feature>
<dbReference type="GO" id="GO:0052621">
    <property type="term" value="F:diguanylate cyclase activity"/>
    <property type="evidence" value="ECO:0007669"/>
    <property type="project" value="UniProtKB-EC"/>
</dbReference>
<dbReference type="GO" id="GO:1902201">
    <property type="term" value="P:negative regulation of bacterial-type flagellum-dependent cell motility"/>
    <property type="evidence" value="ECO:0007669"/>
    <property type="project" value="TreeGrafter"/>
</dbReference>
<dbReference type="CDD" id="cd01949">
    <property type="entry name" value="GGDEF"/>
    <property type="match status" value="1"/>
</dbReference>
<feature type="transmembrane region" description="Helical" evidence="6">
    <location>
        <begin position="272"/>
        <end position="291"/>
    </location>
</feature>
<comment type="catalytic activity">
    <reaction evidence="5">
        <text>2 GTP = 3',3'-c-di-GMP + 2 diphosphate</text>
        <dbReference type="Rhea" id="RHEA:24898"/>
        <dbReference type="ChEBI" id="CHEBI:33019"/>
        <dbReference type="ChEBI" id="CHEBI:37565"/>
        <dbReference type="ChEBI" id="CHEBI:58805"/>
        <dbReference type="EC" id="2.7.7.65"/>
    </reaction>
</comment>
<feature type="transmembrane region" description="Helical" evidence="6">
    <location>
        <begin position="223"/>
        <end position="251"/>
    </location>
</feature>
<dbReference type="PANTHER" id="PTHR45138:SF9">
    <property type="entry name" value="DIGUANYLATE CYCLASE DGCM-RELATED"/>
    <property type="match status" value="1"/>
</dbReference>
<name>A0A6D1SES6_RAOTE</name>
<dbReference type="RefSeq" id="WP_115193026.1">
    <property type="nucleotide sequence ID" value="NZ_BJNO01000011.1"/>
</dbReference>
<dbReference type="OrthoDB" id="9812260at2"/>
<feature type="transmembrane region" description="Helical" evidence="6">
    <location>
        <begin position="192"/>
        <end position="211"/>
    </location>
</feature>
<dbReference type="GeneID" id="57505378"/>
<dbReference type="EMBL" id="LR134253">
    <property type="protein sequence ID" value="VED51350.1"/>
    <property type="molecule type" value="Genomic_DNA"/>
</dbReference>
<dbReference type="FunFam" id="3.30.70.270:FF:000001">
    <property type="entry name" value="Diguanylate cyclase domain protein"/>
    <property type="match status" value="1"/>
</dbReference>
<evidence type="ECO:0000313" key="11">
    <source>
        <dbReference type="Proteomes" id="UP000594500"/>
    </source>
</evidence>
<comment type="cofactor">
    <cofactor evidence="1">
        <name>Mg(2+)</name>
        <dbReference type="ChEBI" id="CHEBI:18420"/>
    </cofactor>
</comment>
<keyword evidence="10" id="KW-1185">Reference proteome</keyword>
<dbReference type="Gene3D" id="3.30.70.270">
    <property type="match status" value="1"/>
</dbReference>
<organism evidence="9 10">
    <name type="scientific">Raoultella terrigena</name>
    <name type="common">Klebsiella terrigena</name>
    <dbReference type="NCBI Taxonomy" id="577"/>
    <lineage>
        <taxon>Bacteria</taxon>
        <taxon>Pseudomonadati</taxon>
        <taxon>Pseudomonadota</taxon>
        <taxon>Gammaproteobacteria</taxon>
        <taxon>Enterobacterales</taxon>
        <taxon>Enterobacteriaceae</taxon>
        <taxon>Klebsiella/Raoultella group</taxon>
        <taxon>Raoultella</taxon>
    </lineage>
</organism>
<dbReference type="SUPFAM" id="SSF55073">
    <property type="entry name" value="Nucleotide cyclase"/>
    <property type="match status" value="1"/>
</dbReference>
<evidence type="ECO:0000259" key="7">
    <source>
        <dbReference type="PROSITE" id="PS50887"/>
    </source>
</evidence>
<feature type="transmembrane region" description="Helical" evidence="6">
    <location>
        <begin position="91"/>
        <end position="109"/>
    </location>
</feature>
<keyword evidence="4" id="KW-0547">Nucleotide-binding</keyword>
<evidence type="ECO:0000256" key="4">
    <source>
        <dbReference type="ARBA" id="ARBA00023134"/>
    </source>
</evidence>
<dbReference type="Pfam" id="PF00990">
    <property type="entry name" value="GGDEF"/>
    <property type="match status" value="1"/>
</dbReference>
<dbReference type="SMART" id="SM00267">
    <property type="entry name" value="GGDEF"/>
    <property type="match status" value="1"/>
</dbReference>
<keyword evidence="6" id="KW-0812">Transmembrane</keyword>
<gene>
    <name evidence="9" type="primary">adrA_1</name>
    <name evidence="8" type="ORF">IMO34_15870</name>
    <name evidence="9" type="ORF">NCTC9997_03737</name>
</gene>
<dbReference type="EC" id="2.7.7.65" evidence="3"/>
<evidence type="ECO:0000313" key="9">
    <source>
        <dbReference type="EMBL" id="VED51350.1"/>
    </source>
</evidence>
<dbReference type="GO" id="GO:0005525">
    <property type="term" value="F:GTP binding"/>
    <property type="evidence" value="ECO:0007669"/>
    <property type="project" value="UniProtKB-KW"/>
</dbReference>
<sequence>MHKLTITPADFFKQENPLFNAVVLFSTTVALYAAGRLIRHNDIALFWPMNAVLAGLFIRHRVLRQFHYFTIFILATLFCSLAVGSRSVSELLTDFSDIAFVAMLSWMIISEKKRCESFIKITIFRLYSYCLLTAVACSGPGSYFFSLSHQIDFWRIYPVWFSEEFTTSVLILPFVLICTAQQPFRPTELRRLIPVGLLAVSLAISIATGTAGSMGTLSMILPALIWCAISYSLPTTCLLTLLAGVVEVLMVDQKAGGISLVGHVPLIISARLGIASIAISPVIVAVSVQAINTLVRQLSHQVRYDYLTRVYSRFGLYERLKELHDGERDTPLNVLVLDIDHFKNINDTWGHDCGDKVLAAFAVRVQNVVGQRGIVARLGGEEFAVIMAGKPGGEGYLLAEEIRKEIESMQVEWGSKMLSLTVSVGLSYGKAMRWNIVDIFDKLLSEADAYLYQSKKMGRNRTSAPPVTAISQPLASI</sequence>
<dbReference type="InterPro" id="IPR043128">
    <property type="entry name" value="Rev_trsase/Diguanyl_cyclase"/>
</dbReference>
<feature type="transmembrane region" description="Helical" evidence="6">
    <location>
        <begin position="121"/>
        <end position="145"/>
    </location>
</feature>
<dbReference type="InterPro" id="IPR050469">
    <property type="entry name" value="Diguanylate_Cyclase"/>
</dbReference>
<proteinExistence type="predicted"/>
<evidence type="ECO:0000313" key="10">
    <source>
        <dbReference type="Proteomes" id="UP000267630"/>
    </source>
</evidence>
<protein>
    <recommendedName>
        <fullName evidence="3">diguanylate cyclase</fullName>
        <ecNumber evidence="3">2.7.7.65</ecNumber>
    </recommendedName>
</protein>
<keyword evidence="6" id="KW-0472">Membrane</keyword>
<keyword evidence="6" id="KW-1133">Transmembrane helix</keyword>
<accession>A0A6D1SES6</accession>
<evidence type="ECO:0000256" key="3">
    <source>
        <dbReference type="ARBA" id="ARBA00012528"/>
    </source>
</evidence>
<feature type="transmembrane region" description="Helical" evidence="6">
    <location>
        <begin position="18"/>
        <end position="38"/>
    </location>
</feature>
<reference evidence="8 11" key="2">
    <citation type="submission" date="2020-10" db="EMBL/GenBank/DDBJ databases">
        <title>Resistance determinants and their genetic context in bacteria from a longitudinal study of pigs reared under conventional and antibiotic-free husbandry practices.</title>
        <authorList>
            <person name="Poulin-Laprade D."/>
            <person name="Brouard J.-S."/>
            <person name="Gagnon N."/>
            <person name="Turcotte A."/>
            <person name="Langlois A."/>
            <person name="Matte J.J."/>
            <person name="Carrillo C.D."/>
            <person name="Zaheer R."/>
            <person name="McAllister T."/>
            <person name="Topp E."/>
            <person name="Talbot G."/>
        </authorList>
    </citation>
    <scope>NUCLEOTIDE SEQUENCE [LARGE SCALE GENOMIC DNA]</scope>
    <source>
        <strain evidence="8 11">Res13-Abat-PEB01-P1-04-A</strain>
    </source>
</reference>
<feature type="domain" description="GGDEF" evidence="7">
    <location>
        <begin position="330"/>
        <end position="467"/>
    </location>
</feature>
<evidence type="ECO:0000313" key="8">
    <source>
        <dbReference type="EMBL" id="QPF06835.1"/>
    </source>
</evidence>
<comment type="pathway">
    <text evidence="2">Purine metabolism; 3',5'-cyclic di-GMP biosynthesis.</text>
</comment>
<dbReference type="InterPro" id="IPR000160">
    <property type="entry name" value="GGDEF_dom"/>
</dbReference>
<dbReference type="GO" id="GO:0005886">
    <property type="term" value="C:plasma membrane"/>
    <property type="evidence" value="ECO:0007669"/>
    <property type="project" value="TreeGrafter"/>
</dbReference>
<evidence type="ECO:0000256" key="1">
    <source>
        <dbReference type="ARBA" id="ARBA00001946"/>
    </source>
</evidence>
<dbReference type="GO" id="GO:0043709">
    <property type="term" value="P:cell adhesion involved in single-species biofilm formation"/>
    <property type="evidence" value="ECO:0007669"/>
    <property type="project" value="TreeGrafter"/>
</dbReference>
<feature type="transmembrane region" description="Helical" evidence="6">
    <location>
        <begin position="157"/>
        <end position="180"/>
    </location>
</feature>
<dbReference type="NCBIfam" id="TIGR00254">
    <property type="entry name" value="GGDEF"/>
    <property type="match status" value="1"/>
</dbReference>
<keyword evidence="9" id="KW-0548">Nucleotidyltransferase</keyword>
<dbReference type="PROSITE" id="PS50887">
    <property type="entry name" value="GGDEF"/>
    <property type="match status" value="1"/>
</dbReference>
<dbReference type="Proteomes" id="UP000267630">
    <property type="component" value="Chromosome 3"/>
</dbReference>